<reference evidence="2" key="1">
    <citation type="submission" date="2023-10" db="EMBL/GenBank/DDBJ databases">
        <authorList>
            <person name="Chen Y."/>
            <person name="Shah S."/>
            <person name="Dougan E. K."/>
            <person name="Thang M."/>
            <person name="Chan C."/>
        </authorList>
    </citation>
    <scope>NUCLEOTIDE SEQUENCE [LARGE SCALE GENOMIC DNA]</scope>
</reference>
<evidence type="ECO:0000313" key="3">
    <source>
        <dbReference type="Proteomes" id="UP001189429"/>
    </source>
</evidence>
<dbReference type="Proteomes" id="UP001189429">
    <property type="component" value="Unassembled WGS sequence"/>
</dbReference>
<feature type="non-terminal residue" evidence="2">
    <location>
        <position position="1"/>
    </location>
</feature>
<feature type="non-terminal residue" evidence="2">
    <location>
        <position position="106"/>
    </location>
</feature>
<keyword evidence="3" id="KW-1185">Reference proteome</keyword>
<feature type="compositionally biased region" description="Acidic residues" evidence="1">
    <location>
        <begin position="94"/>
        <end position="106"/>
    </location>
</feature>
<feature type="region of interest" description="Disordered" evidence="1">
    <location>
        <begin position="81"/>
        <end position="106"/>
    </location>
</feature>
<evidence type="ECO:0000313" key="2">
    <source>
        <dbReference type="EMBL" id="CAK0909059.1"/>
    </source>
</evidence>
<proteinExistence type="predicted"/>
<organism evidence="2 3">
    <name type="scientific">Prorocentrum cordatum</name>
    <dbReference type="NCBI Taxonomy" id="2364126"/>
    <lineage>
        <taxon>Eukaryota</taxon>
        <taxon>Sar</taxon>
        <taxon>Alveolata</taxon>
        <taxon>Dinophyceae</taxon>
        <taxon>Prorocentrales</taxon>
        <taxon>Prorocentraceae</taxon>
        <taxon>Prorocentrum</taxon>
    </lineage>
</organism>
<gene>
    <name evidence="2" type="ORF">PCOR1329_LOCUS83570</name>
</gene>
<sequence>SRARTAGRSRDNSYQLHGELAGFARRAEQAHVRRAGTAPSSTGWPRRCQHSLVAVFSPDSVSPRWNILEEESKRSRCNCFRERSRTDGEQGNVVDDDGDDDDDADV</sequence>
<dbReference type="EMBL" id="CAUYUJ010022123">
    <property type="protein sequence ID" value="CAK0909059.1"/>
    <property type="molecule type" value="Genomic_DNA"/>
</dbReference>
<comment type="caution">
    <text evidence="2">The sequence shown here is derived from an EMBL/GenBank/DDBJ whole genome shotgun (WGS) entry which is preliminary data.</text>
</comment>
<name>A0ABN9Y8Q3_9DINO</name>
<accession>A0ABN9Y8Q3</accession>
<protein>
    <submittedName>
        <fullName evidence="2">Uncharacterized protein</fullName>
    </submittedName>
</protein>
<evidence type="ECO:0000256" key="1">
    <source>
        <dbReference type="SAM" id="MobiDB-lite"/>
    </source>
</evidence>